<name>A0A840EP34_9BACT</name>
<gene>
    <name evidence="1" type="ORF">GGQ01_000733</name>
</gene>
<evidence type="ECO:0000313" key="1">
    <source>
        <dbReference type="EMBL" id="MCS4035685.1"/>
    </source>
</evidence>
<dbReference type="Proteomes" id="UP001155040">
    <property type="component" value="Unassembled WGS sequence"/>
</dbReference>
<dbReference type="AlphaFoldDB" id="A0A840EP34"/>
<dbReference type="EMBL" id="JANUBF010000003">
    <property type="protein sequence ID" value="MCS4035685.1"/>
    <property type="molecule type" value="Genomic_DNA"/>
</dbReference>
<sequence>MPRSIQQAKWKRASADSYTDITDAVDEGVLAATPHPDDAIDRPKGYSVRLTLAPDSTALADALQDALLDVDPARMTLHLEGVDEPISALPVSVSKVPHLGTQNTAELGVPSEGHDQLHPHF</sequence>
<proteinExistence type="predicted"/>
<organism evidence="1 2">
    <name type="scientific">Salinibacter ruber</name>
    <dbReference type="NCBI Taxonomy" id="146919"/>
    <lineage>
        <taxon>Bacteria</taxon>
        <taxon>Pseudomonadati</taxon>
        <taxon>Rhodothermota</taxon>
        <taxon>Rhodothermia</taxon>
        <taxon>Rhodothermales</taxon>
        <taxon>Salinibacteraceae</taxon>
        <taxon>Salinibacter</taxon>
    </lineage>
</organism>
<dbReference type="RefSeq" id="WP_011403157.1">
    <property type="nucleotide sequence ID" value="NZ_CALTRY010000026.1"/>
</dbReference>
<evidence type="ECO:0000313" key="2">
    <source>
        <dbReference type="Proteomes" id="UP001155040"/>
    </source>
</evidence>
<comment type="caution">
    <text evidence="1">The sequence shown here is derived from an EMBL/GenBank/DDBJ whole genome shotgun (WGS) entry which is preliminary data.</text>
</comment>
<dbReference type="GeneID" id="83727300"/>
<accession>A0A840EP34</accession>
<reference evidence="1" key="1">
    <citation type="submission" date="2022-08" db="EMBL/GenBank/DDBJ databases">
        <title>Genomic Encyclopedia of Type Strains, Phase V (KMG-V): Genome sequencing to study the core and pangenomes of soil and plant-associated prokaryotes.</title>
        <authorList>
            <person name="Whitman W."/>
        </authorList>
    </citation>
    <scope>NUCLEOTIDE SEQUENCE</scope>
    <source>
        <strain evidence="1">SP3012</strain>
    </source>
</reference>
<protein>
    <submittedName>
        <fullName evidence="1">Uncharacterized protein</fullName>
    </submittedName>
</protein>